<gene>
    <name evidence="1" type="ORF">AV530_007422</name>
</gene>
<comment type="caution">
    <text evidence="1">The sequence shown here is derived from an EMBL/GenBank/DDBJ whole genome shotgun (WGS) entry which is preliminary data.</text>
</comment>
<organism evidence="1 2">
    <name type="scientific">Patagioenas fasciata monilis</name>
    <dbReference type="NCBI Taxonomy" id="372326"/>
    <lineage>
        <taxon>Eukaryota</taxon>
        <taxon>Metazoa</taxon>
        <taxon>Chordata</taxon>
        <taxon>Craniata</taxon>
        <taxon>Vertebrata</taxon>
        <taxon>Euteleostomi</taxon>
        <taxon>Archelosauria</taxon>
        <taxon>Archosauria</taxon>
        <taxon>Dinosauria</taxon>
        <taxon>Saurischia</taxon>
        <taxon>Theropoda</taxon>
        <taxon>Coelurosauria</taxon>
        <taxon>Aves</taxon>
        <taxon>Neognathae</taxon>
        <taxon>Neoaves</taxon>
        <taxon>Columbimorphae</taxon>
        <taxon>Columbiformes</taxon>
        <taxon>Columbidae</taxon>
        <taxon>Patagioenas</taxon>
    </lineage>
</organism>
<dbReference type="AlphaFoldDB" id="A0A1V4JXR7"/>
<dbReference type="Proteomes" id="UP000190648">
    <property type="component" value="Unassembled WGS sequence"/>
</dbReference>
<reference evidence="1 2" key="1">
    <citation type="submission" date="2016-02" db="EMBL/GenBank/DDBJ databases">
        <title>Band-tailed pigeon sequencing and assembly.</title>
        <authorList>
            <person name="Soares A.E."/>
            <person name="Novak B.J."/>
            <person name="Rice E.S."/>
            <person name="O'Connell B."/>
            <person name="Chang D."/>
            <person name="Weber S."/>
            <person name="Shapiro B."/>
        </authorList>
    </citation>
    <scope>NUCLEOTIDE SEQUENCE [LARGE SCALE GENOMIC DNA]</scope>
    <source>
        <strain evidence="1">BTP2013</strain>
        <tissue evidence="1">Blood</tissue>
    </source>
</reference>
<accession>A0A1V4JXR7</accession>
<name>A0A1V4JXR7_PATFA</name>
<evidence type="ECO:0000313" key="2">
    <source>
        <dbReference type="Proteomes" id="UP000190648"/>
    </source>
</evidence>
<sequence>MFDLVLRYFAKENGLGFETVWIEISQIMGPSWFSVPQCWQLSPYGCKGYSLLSLYAGTTKFRTPQLRLCAATPGVSLNNLLGPHRKYVSAQTVQLLSTPFCCFAPDSRTCSADCNSVILDLFLIWEIFSLGSLSFNELQYKEDFLIANSDN</sequence>
<evidence type="ECO:0000313" key="1">
    <source>
        <dbReference type="EMBL" id="OPJ76986.1"/>
    </source>
</evidence>
<dbReference type="EMBL" id="LSYS01005497">
    <property type="protein sequence ID" value="OPJ76986.1"/>
    <property type="molecule type" value="Genomic_DNA"/>
</dbReference>
<protein>
    <submittedName>
        <fullName evidence="1">Uncharacterized protein</fullName>
    </submittedName>
</protein>
<keyword evidence="2" id="KW-1185">Reference proteome</keyword>
<proteinExistence type="predicted"/>